<proteinExistence type="predicted"/>
<name>A0A0A8Y9C4_ARUDO</name>
<dbReference type="EMBL" id="GBRH01274964">
    <property type="protein sequence ID" value="JAD22931.1"/>
    <property type="molecule type" value="Transcribed_RNA"/>
</dbReference>
<reference evidence="1" key="2">
    <citation type="journal article" date="2015" name="Data Brief">
        <title>Shoot transcriptome of the giant reed, Arundo donax.</title>
        <authorList>
            <person name="Barrero R.A."/>
            <person name="Guerrero F.D."/>
            <person name="Moolhuijzen P."/>
            <person name="Goolsby J.A."/>
            <person name="Tidwell J."/>
            <person name="Bellgard S.E."/>
            <person name="Bellgard M.I."/>
        </authorList>
    </citation>
    <scope>NUCLEOTIDE SEQUENCE</scope>
    <source>
        <tissue evidence="1">Shoot tissue taken approximately 20 cm above the soil surface</tissue>
    </source>
</reference>
<protein>
    <submittedName>
        <fullName evidence="1">Uncharacterized protein</fullName>
    </submittedName>
</protein>
<accession>A0A0A8Y9C4</accession>
<evidence type="ECO:0000313" key="1">
    <source>
        <dbReference type="EMBL" id="JAD22931.1"/>
    </source>
</evidence>
<reference evidence="1" key="1">
    <citation type="submission" date="2014-09" db="EMBL/GenBank/DDBJ databases">
        <authorList>
            <person name="Magalhaes I.L.F."/>
            <person name="Oliveira U."/>
            <person name="Santos F.R."/>
            <person name="Vidigal T.H.D.A."/>
            <person name="Brescovit A.D."/>
            <person name="Santos A.J."/>
        </authorList>
    </citation>
    <scope>NUCLEOTIDE SEQUENCE</scope>
    <source>
        <tissue evidence="1">Shoot tissue taken approximately 20 cm above the soil surface</tissue>
    </source>
</reference>
<sequence>MGDLMCCFVVFAGLIRTW</sequence>
<organism evidence="1">
    <name type="scientific">Arundo donax</name>
    <name type="common">Giant reed</name>
    <name type="synonym">Donax arundinaceus</name>
    <dbReference type="NCBI Taxonomy" id="35708"/>
    <lineage>
        <taxon>Eukaryota</taxon>
        <taxon>Viridiplantae</taxon>
        <taxon>Streptophyta</taxon>
        <taxon>Embryophyta</taxon>
        <taxon>Tracheophyta</taxon>
        <taxon>Spermatophyta</taxon>
        <taxon>Magnoliopsida</taxon>
        <taxon>Liliopsida</taxon>
        <taxon>Poales</taxon>
        <taxon>Poaceae</taxon>
        <taxon>PACMAD clade</taxon>
        <taxon>Arundinoideae</taxon>
        <taxon>Arundineae</taxon>
        <taxon>Arundo</taxon>
    </lineage>
</organism>
<dbReference type="AlphaFoldDB" id="A0A0A8Y9C4"/>